<keyword evidence="3" id="KW-0812">Transmembrane</keyword>
<evidence type="ECO:0000313" key="7">
    <source>
        <dbReference type="EMBL" id="AWP12607.1"/>
    </source>
</evidence>
<dbReference type="Pfam" id="PF10272">
    <property type="entry name" value="Tmpp129"/>
    <property type="match status" value="2"/>
</dbReference>
<keyword evidence="4" id="KW-1133">Transmembrane helix</keyword>
<dbReference type="GO" id="GO:0005783">
    <property type="term" value="C:endoplasmic reticulum"/>
    <property type="evidence" value="ECO:0007669"/>
    <property type="project" value="TreeGrafter"/>
</dbReference>
<feature type="chain" id="PRO_5015890530" evidence="6">
    <location>
        <begin position="19"/>
        <end position="286"/>
    </location>
</feature>
<dbReference type="GO" id="GO:0016020">
    <property type="term" value="C:membrane"/>
    <property type="evidence" value="ECO:0007669"/>
    <property type="project" value="UniProtKB-SubCell"/>
</dbReference>
<dbReference type="Proteomes" id="UP000246464">
    <property type="component" value="Chromosome 13"/>
</dbReference>
<dbReference type="GO" id="GO:0016567">
    <property type="term" value="P:protein ubiquitination"/>
    <property type="evidence" value="ECO:0007669"/>
    <property type="project" value="InterPro"/>
</dbReference>
<dbReference type="PANTHER" id="PTHR31322:SF2">
    <property type="entry name" value="E3 UBIQUITIN-PROTEIN LIGASE TM129"/>
    <property type="match status" value="1"/>
</dbReference>
<evidence type="ECO:0000256" key="1">
    <source>
        <dbReference type="ARBA" id="ARBA00004141"/>
    </source>
</evidence>
<keyword evidence="8" id="KW-1185">Reference proteome</keyword>
<sequence>MESPELSFTLAYIVFCLCFVFTPSEFRSAGLTIQNLFSSCLGSEDVGFVQYHIRRTSVTVLVHSALPLGYYMGMCVAAPEKNLGYIHKVTTYHVYMALQSECHVTVTESRQHQLTQDLASPAQILTLRVDSINPAIRHYDIRLNSTEYAELREKLHAPIRNSANVVIHQTISELFLETFKAQVDLNQPYTLPIGQEMEPCIGCMQVPANTKLELIMSQAASSVSADPCGVFPVWVDGSLAAKTNKDLRPGYPAESPAPPVEPNSVYWMSVGFTDKARQQIQNYLFI</sequence>
<gene>
    <name evidence="7" type="ORF">SMAX5B_006918</name>
</gene>
<dbReference type="EMBL" id="CP026255">
    <property type="protein sequence ID" value="AWP12607.1"/>
    <property type="molecule type" value="Genomic_DNA"/>
</dbReference>
<keyword evidence="5" id="KW-0472">Membrane</keyword>
<keyword evidence="6" id="KW-0732">Signal</keyword>
<organism evidence="7 8">
    <name type="scientific">Scophthalmus maximus</name>
    <name type="common">Turbot</name>
    <name type="synonym">Psetta maxima</name>
    <dbReference type="NCBI Taxonomy" id="52904"/>
    <lineage>
        <taxon>Eukaryota</taxon>
        <taxon>Metazoa</taxon>
        <taxon>Chordata</taxon>
        <taxon>Craniata</taxon>
        <taxon>Vertebrata</taxon>
        <taxon>Euteleostomi</taxon>
        <taxon>Actinopterygii</taxon>
        <taxon>Neopterygii</taxon>
        <taxon>Teleostei</taxon>
        <taxon>Neoteleostei</taxon>
        <taxon>Acanthomorphata</taxon>
        <taxon>Carangaria</taxon>
        <taxon>Pleuronectiformes</taxon>
        <taxon>Pleuronectoidei</taxon>
        <taxon>Scophthalmidae</taxon>
        <taxon>Scophthalmus</taxon>
    </lineage>
</organism>
<protein>
    <submittedName>
        <fullName evidence="7">Putative E3 ubiquitin-protein ligase TM129</fullName>
    </submittedName>
</protein>
<name>A0A2U9C7N8_SCOMX</name>
<comment type="similarity">
    <text evidence="2">Belongs to the TMEM129 family.</text>
</comment>
<proteinExistence type="inferred from homology"/>
<evidence type="ECO:0000313" key="8">
    <source>
        <dbReference type="Proteomes" id="UP000246464"/>
    </source>
</evidence>
<evidence type="ECO:0000256" key="6">
    <source>
        <dbReference type="SAM" id="SignalP"/>
    </source>
</evidence>
<dbReference type="InterPro" id="IPR018801">
    <property type="entry name" value="TM129"/>
</dbReference>
<dbReference type="PANTHER" id="PTHR31322">
    <property type="entry name" value="E3 UBIQUITIN-PROTEIN LIGASE TM129"/>
    <property type="match status" value="1"/>
</dbReference>
<dbReference type="AlphaFoldDB" id="A0A2U9C7N8"/>
<evidence type="ECO:0000256" key="4">
    <source>
        <dbReference type="ARBA" id="ARBA00022989"/>
    </source>
</evidence>
<evidence type="ECO:0000256" key="3">
    <source>
        <dbReference type="ARBA" id="ARBA00022692"/>
    </source>
</evidence>
<accession>A0A2U9C7N8</accession>
<evidence type="ECO:0000256" key="2">
    <source>
        <dbReference type="ARBA" id="ARBA00007332"/>
    </source>
</evidence>
<comment type="subcellular location">
    <subcellularLocation>
        <location evidence="1">Membrane</location>
        <topology evidence="1">Multi-pass membrane protein</topology>
    </subcellularLocation>
</comment>
<reference evidence="7 8" key="1">
    <citation type="submission" date="2017-12" db="EMBL/GenBank/DDBJ databases">
        <title>Integrating genomic resources of turbot (Scophthalmus maximus) in depth evaluation of genetic and physical mapping variation across individuals.</title>
        <authorList>
            <person name="Martinez P."/>
        </authorList>
    </citation>
    <scope>NUCLEOTIDE SEQUENCE [LARGE SCALE GENOMIC DNA]</scope>
</reference>
<dbReference type="GO" id="GO:0061630">
    <property type="term" value="F:ubiquitin protein ligase activity"/>
    <property type="evidence" value="ECO:0007669"/>
    <property type="project" value="InterPro"/>
</dbReference>
<evidence type="ECO:0000256" key="5">
    <source>
        <dbReference type="ARBA" id="ARBA00023136"/>
    </source>
</evidence>
<feature type="signal peptide" evidence="6">
    <location>
        <begin position="1"/>
        <end position="18"/>
    </location>
</feature>